<organism evidence="1">
    <name type="scientific">Nakamurella sp. A5-74</name>
    <dbReference type="NCBI Taxonomy" id="3158264"/>
    <lineage>
        <taxon>Bacteria</taxon>
        <taxon>Bacillati</taxon>
        <taxon>Actinomycetota</taxon>
        <taxon>Actinomycetes</taxon>
        <taxon>Nakamurellales</taxon>
        <taxon>Nakamurellaceae</taxon>
        <taxon>Nakamurella</taxon>
    </lineage>
</organism>
<evidence type="ECO:0000313" key="1">
    <source>
        <dbReference type="EMBL" id="XCG65431.1"/>
    </source>
</evidence>
<gene>
    <name evidence="1" type="ORF">ABLG96_09200</name>
</gene>
<name>A0AAU8DUN0_9ACTN</name>
<protein>
    <submittedName>
        <fullName evidence="1">Uncharacterized protein</fullName>
    </submittedName>
</protein>
<reference evidence="1" key="1">
    <citation type="submission" date="2024-05" db="EMBL/GenBank/DDBJ databases">
        <authorList>
            <person name="Cai S.Y."/>
            <person name="Jin L.M."/>
            <person name="Li H.R."/>
        </authorList>
    </citation>
    <scope>NUCLEOTIDE SEQUENCE</scope>
    <source>
        <strain evidence="1">A5-74</strain>
    </source>
</reference>
<sequence length="304" mass="31937">MSAVDVELIAQWAARVLEPDRPTVLLRQLTAQQRAAVGTGFSAVRAAVLGEDLTTFEQDLDAGDGALEPEQDAVSVALYGYLVGIAAGIAATGADREPTSLVAGLVTGAAQLRFSWPVAARFGAVDLADRVGLAAADMSGEGADLDQVVRAVDDTVQAMLMSDPTPERVVGHGSAGTTEADDDRRLRSILQGILGALRDVVAPATGWDRVPSDQDERSACRPRRFLAEVRFTVDGPAAVHQRIAVTLAAHGTAVECRPSAVEDVRDYHVHTVHPGVVVSEIYAIATPFGLTIDSTEPPLDGTMP</sequence>
<dbReference type="EMBL" id="CP159218">
    <property type="protein sequence ID" value="XCG65431.1"/>
    <property type="molecule type" value="Genomic_DNA"/>
</dbReference>
<accession>A0AAU8DUN0</accession>
<proteinExistence type="predicted"/>
<dbReference type="RefSeq" id="WP_353651036.1">
    <property type="nucleotide sequence ID" value="NZ_CP159218.1"/>
</dbReference>
<dbReference type="AlphaFoldDB" id="A0AAU8DUN0"/>